<dbReference type="PROSITE" id="PS50164">
    <property type="entry name" value="GIY_YIG"/>
    <property type="match status" value="1"/>
</dbReference>
<dbReference type="Gene3D" id="3.40.1440.10">
    <property type="entry name" value="GIY-YIG endonuclease"/>
    <property type="match status" value="1"/>
</dbReference>
<feature type="domain" description="GIY-YIG" evidence="2">
    <location>
        <begin position="13"/>
        <end position="93"/>
    </location>
</feature>
<reference evidence="4 5" key="1">
    <citation type="submission" date="2017-09" db="EMBL/GenBank/DDBJ databases">
        <title>Depth-based differentiation of microbial function through sediment-hosted aquifers and enrichment of novel symbionts in the deep terrestrial subsurface.</title>
        <authorList>
            <person name="Probst A.J."/>
            <person name="Ladd B."/>
            <person name="Jarett J.K."/>
            <person name="Geller-Mcgrath D.E."/>
            <person name="Sieber C.M."/>
            <person name="Emerson J.B."/>
            <person name="Anantharaman K."/>
            <person name="Thomas B.C."/>
            <person name="Malmstrom R."/>
            <person name="Stieglmeier M."/>
            <person name="Klingl A."/>
            <person name="Woyke T."/>
            <person name="Ryan C.M."/>
            <person name="Banfield J.F."/>
        </authorList>
    </citation>
    <scope>NUCLEOTIDE SEQUENCE [LARGE SCALE GENOMIC DNA]</scope>
    <source>
        <strain evidence="4">CG10_big_fil_rev_8_21_14_0_10_45_14</strain>
    </source>
</reference>
<dbReference type="InterPro" id="IPR038476">
    <property type="entry name" value="UvrC_RNase_H_dom_sf"/>
</dbReference>
<dbReference type="SUPFAM" id="SSF46600">
    <property type="entry name" value="C-terminal UvrC-binding domain of UvrB"/>
    <property type="match status" value="1"/>
</dbReference>
<evidence type="ECO:0000259" key="1">
    <source>
        <dbReference type="PROSITE" id="PS50151"/>
    </source>
</evidence>
<dbReference type="Gene3D" id="3.30.420.340">
    <property type="entry name" value="UvrC, RNAse H endonuclease domain"/>
    <property type="match status" value="1"/>
</dbReference>
<dbReference type="InterPro" id="IPR047296">
    <property type="entry name" value="GIY-YIG_UvrC_Cho"/>
</dbReference>
<dbReference type="AlphaFoldDB" id="A0A2H0RMC2"/>
<evidence type="ECO:0000259" key="2">
    <source>
        <dbReference type="PROSITE" id="PS50164"/>
    </source>
</evidence>
<evidence type="ECO:0000313" key="4">
    <source>
        <dbReference type="EMBL" id="PIR47134.1"/>
    </source>
</evidence>
<protein>
    <recommendedName>
        <fullName evidence="6">Excinuclease ABC subunit C</fullName>
    </recommendedName>
</protein>
<feature type="domain" description="UVR" evidence="1">
    <location>
        <begin position="223"/>
        <end position="258"/>
    </location>
</feature>
<dbReference type="InterPro" id="IPR036876">
    <property type="entry name" value="UVR_dom_sf"/>
</dbReference>
<dbReference type="GO" id="GO:0009381">
    <property type="term" value="F:excinuclease ABC activity"/>
    <property type="evidence" value="ECO:0007669"/>
    <property type="project" value="InterPro"/>
</dbReference>
<comment type="caution">
    <text evidence="4">The sequence shown here is derived from an EMBL/GenBank/DDBJ whole genome shotgun (WGS) entry which is preliminary data.</text>
</comment>
<evidence type="ECO:0000313" key="5">
    <source>
        <dbReference type="Proteomes" id="UP000230833"/>
    </source>
</evidence>
<evidence type="ECO:0008006" key="6">
    <source>
        <dbReference type="Google" id="ProtNLM"/>
    </source>
</evidence>
<proteinExistence type="predicted"/>
<dbReference type="PROSITE" id="PS50165">
    <property type="entry name" value="UVRC"/>
    <property type="match status" value="1"/>
</dbReference>
<gene>
    <name evidence="4" type="ORF">COV07_00470</name>
</gene>
<dbReference type="InterPro" id="IPR001162">
    <property type="entry name" value="UvrC_RNase_H_dom"/>
</dbReference>
<evidence type="ECO:0000259" key="3">
    <source>
        <dbReference type="PROSITE" id="PS50165"/>
    </source>
</evidence>
<dbReference type="SMART" id="SM00465">
    <property type="entry name" value="GIYc"/>
    <property type="match status" value="1"/>
</dbReference>
<dbReference type="Pfam" id="PF08459">
    <property type="entry name" value="UvrC_RNaseH_dom"/>
    <property type="match status" value="1"/>
</dbReference>
<name>A0A2H0RMC2_9BACT</name>
<dbReference type="CDD" id="cd10434">
    <property type="entry name" value="GIY-YIG_UvrC_Cho"/>
    <property type="match status" value="1"/>
</dbReference>
<dbReference type="PROSITE" id="PS50151">
    <property type="entry name" value="UVR"/>
    <property type="match status" value="1"/>
</dbReference>
<dbReference type="Proteomes" id="UP000230833">
    <property type="component" value="Unassembled WGS sequence"/>
</dbReference>
<organism evidence="4 5">
    <name type="scientific">Candidatus Vogelbacteria bacterium CG10_big_fil_rev_8_21_14_0_10_45_14</name>
    <dbReference type="NCBI Taxonomy" id="1975042"/>
    <lineage>
        <taxon>Bacteria</taxon>
        <taxon>Candidatus Vogeliibacteriota</taxon>
    </lineage>
</organism>
<sequence>MTLDDFKKLKLSRKAGVYLFKKGRVVLYVGRATVLAERVRSYFDRDLYLTRGNHVARLPSESDAVETIETDSVLEAIMLEAALIKKFSPPYNTDLKDNKSFWLIVITEEDFPRVLLVRSHTLQKAPSGSVAVKGGSLAKIHKLFGPFPNAGELKEAMHIIRRIFPFRDACVPYNAKSIAKSGGRACFNKQIGLCPGVCDGTVDRTRYARTIRHLELFLQGRKGDLVEVLRREQKKAVKKLHFEEAGVLQDKIFALNHIRDVALLKRGSRVIANGEYRVEGYDVSHHGGEHAYGVMTVIKCGVAEKSEYRSFKIKGAKGGDDVGALHEVLTRRLAHPEWQYPRLIVVDGGIAQHKIAERVLAENGIIIPVVAVTKDEHHRPKKLLGDTALRRAHESDILLANSEAHRYSLRLHRNVREKVKGTR</sequence>
<dbReference type="GO" id="GO:0006289">
    <property type="term" value="P:nucleotide-excision repair"/>
    <property type="evidence" value="ECO:0007669"/>
    <property type="project" value="InterPro"/>
</dbReference>
<feature type="domain" description="UvrC family homology region profile" evidence="3">
    <location>
        <begin position="218"/>
        <end position="360"/>
    </location>
</feature>
<dbReference type="SUPFAM" id="SSF82771">
    <property type="entry name" value="GIY-YIG endonuclease"/>
    <property type="match status" value="1"/>
</dbReference>
<dbReference type="InterPro" id="IPR050066">
    <property type="entry name" value="UvrABC_protein_C"/>
</dbReference>
<dbReference type="PANTHER" id="PTHR30562:SF1">
    <property type="entry name" value="UVRABC SYSTEM PROTEIN C"/>
    <property type="match status" value="1"/>
</dbReference>
<dbReference type="EMBL" id="PCYL01000005">
    <property type="protein sequence ID" value="PIR47134.1"/>
    <property type="molecule type" value="Genomic_DNA"/>
</dbReference>
<dbReference type="InterPro" id="IPR000305">
    <property type="entry name" value="GIY-YIG_endonuc"/>
</dbReference>
<dbReference type="InterPro" id="IPR001943">
    <property type="entry name" value="UVR_dom"/>
</dbReference>
<dbReference type="InterPro" id="IPR035901">
    <property type="entry name" value="GIY-YIG_endonuc_sf"/>
</dbReference>
<accession>A0A2H0RMC2</accession>
<dbReference type="Pfam" id="PF02151">
    <property type="entry name" value="UVR"/>
    <property type="match status" value="1"/>
</dbReference>
<dbReference type="GO" id="GO:0009380">
    <property type="term" value="C:excinuclease repair complex"/>
    <property type="evidence" value="ECO:0007669"/>
    <property type="project" value="TreeGrafter"/>
</dbReference>
<dbReference type="PANTHER" id="PTHR30562">
    <property type="entry name" value="UVRC/OXIDOREDUCTASE"/>
    <property type="match status" value="1"/>
</dbReference>